<comment type="caution">
    <text evidence="9">The sequence shown here is derived from an EMBL/GenBank/DDBJ whole genome shotgun (WGS) entry which is preliminary data.</text>
</comment>
<dbReference type="RefSeq" id="WP_138123604.1">
    <property type="nucleotide sequence ID" value="NZ_SWLG01000003.1"/>
</dbReference>
<dbReference type="PROSITE" id="PS50928">
    <property type="entry name" value="ABC_TM1"/>
    <property type="match status" value="1"/>
</dbReference>
<keyword evidence="5 7" id="KW-1133">Transmembrane helix</keyword>
<feature type="transmembrane region" description="Helical" evidence="7">
    <location>
        <begin position="258"/>
        <end position="277"/>
    </location>
</feature>
<keyword evidence="2 7" id="KW-0813">Transport</keyword>
<dbReference type="OrthoDB" id="9810086at2"/>
<evidence type="ECO:0000256" key="1">
    <source>
        <dbReference type="ARBA" id="ARBA00004651"/>
    </source>
</evidence>
<evidence type="ECO:0000256" key="2">
    <source>
        <dbReference type="ARBA" id="ARBA00022448"/>
    </source>
</evidence>
<keyword evidence="4 7" id="KW-0812">Transmembrane</keyword>
<dbReference type="AlphaFoldDB" id="A0A5R9F777"/>
<proteinExistence type="inferred from homology"/>
<feature type="transmembrane region" description="Helical" evidence="7">
    <location>
        <begin position="111"/>
        <end position="130"/>
    </location>
</feature>
<reference evidence="9 10" key="1">
    <citation type="submission" date="2019-04" db="EMBL/GenBank/DDBJ databases">
        <title>Bacillus caeni sp. nov., a bacterium isolated from mangrove sediment.</title>
        <authorList>
            <person name="Huang H."/>
            <person name="Mo K."/>
            <person name="Hu Y."/>
        </authorList>
    </citation>
    <scope>NUCLEOTIDE SEQUENCE [LARGE SCALE GENOMIC DNA]</scope>
    <source>
        <strain evidence="9 10">HB172195</strain>
    </source>
</reference>
<evidence type="ECO:0000256" key="7">
    <source>
        <dbReference type="RuleBase" id="RU363032"/>
    </source>
</evidence>
<evidence type="ECO:0000256" key="6">
    <source>
        <dbReference type="ARBA" id="ARBA00023136"/>
    </source>
</evidence>
<evidence type="ECO:0000313" key="9">
    <source>
        <dbReference type="EMBL" id="TLS38379.1"/>
    </source>
</evidence>
<dbReference type="InterPro" id="IPR035906">
    <property type="entry name" value="MetI-like_sf"/>
</dbReference>
<protein>
    <submittedName>
        <fullName evidence="9">Carbohydrate ABC transporter permease</fullName>
    </submittedName>
</protein>
<keyword evidence="3" id="KW-1003">Cell membrane</keyword>
<feature type="transmembrane region" description="Helical" evidence="7">
    <location>
        <begin position="142"/>
        <end position="163"/>
    </location>
</feature>
<feature type="transmembrane region" description="Helical" evidence="7">
    <location>
        <begin position="184"/>
        <end position="206"/>
    </location>
</feature>
<dbReference type="InterPro" id="IPR000515">
    <property type="entry name" value="MetI-like"/>
</dbReference>
<evidence type="ECO:0000313" key="10">
    <source>
        <dbReference type="Proteomes" id="UP000308230"/>
    </source>
</evidence>
<dbReference type="CDD" id="cd06261">
    <property type="entry name" value="TM_PBP2"/>
    <property type="match status" value="1"/>
</dbReference>
<evidence type="ECO:0000256" key="3">
    <source>
        <dbReference type="ARBA" id="ARBA00022475"/>
    </source>
</evidence>
<dbReference type="PANTHER" id="PTHR43744">
    <property type="entry name" value="ABC TRANSPORTER PERMEASE PROTEIN MG189-RELATED-RELATED"/>
    <property type="match status" value="1"/>
</dbReference>
<comment type="similarity">
    <text evidence="7">Belongs to the binding-protein-dependent transport system permease family.</text>
</comment>
<sequence length="292" mass="32966">MQHSKTTGDKIFDSSVYILLTILMVLSIYPIYYILVASLSSVSEIAKHGSLMLIPQGFTIDSYIAVFQNELILKGFRNSVFYVVLGTTINIVLTTLAAYALSRKWLMGRKILMFSIVFTMFFTGGLIPNYMIVQQLGMYNTIWALLLPGAMSAWNLILMRTYFMGLPNSLEESARIDGANDFQILLRIILPLSKPIIAVMVLFYAVGHWNSWFAASIYLQNRELYPLQLILREILIQGRVSDFGGDTANVTHQVAKNLKYATIIVSTIPILVVYPFIQKYFVKGVMLGSLKE</sequence>
<feature type="domain" description="ABC transmembrane type-1" evidence="8">
    <location>
        <begin position="76"/>
        <end position="277"/>
    </location>
</feature>
<dbReference type="Proteomes" id="UP000308230">
    <property type="component" value="Unassembled WGS sequence"/>
</dbReference>
<dbReference type="Pfam" id="PF00528">
    <property type="entry name" value="BPD_transp_1"/>
    <property type="match status" value="1"/>
</dbReference>
<evidence type="ECO:0000256" key="4">
    <source>
        <dbReference type="ARBA" id="ARBA00022692"/>
    </source>
</evidence>
<dbReference type="PANTHER" id="PTHR43744:SF9">
    <property type="entry name" value="POLYGALACTURONAN_RHAMNOGALACTURONAN TRANSPORT SYSTEM PERMEASE PROTEIN YTCP"/>
    <property type="match status" value="1"/>
</dbReference>
<organism evidence="9 10">
    <name type="scientific">Exobacillus caeni</name>
    <dbReference type="NCBI Taxonomy" id="2574798"/>
    <lineage>
        <taxon>Bacteria</taxon>
        <taxon>Bacillati</taxon>
        <taxon>Bacillota</taxon>
        <taxon>Bacilli</taxon>
        <taxon>Bacillales</taxon>
        <taxon>Guptibacillaceae</taxon>
        <taxon>Exobacillus</taxon>
    </lineage>
</organism>
<keyword evidence="10" id="KW-1185">Reference proteome</keyword>
<evidence type="ECO:0000256" key="5">
    <source>
        <dbReference type="ARBA" id="ARBA00022989"/>
    </source>
</evidence>
<dbReference type="GO" id="GO:0005886">
    <property type="term" value="C:plasma membrane"/>
    <property type="evidence" value="ECO:0007669"/>
    <property type="project" value="UniProtKB-SubCell"/>
</dbReference>
<accession>A0A5R9F777</accession>
<dbReference type="GO" id="GO:0055085">
    <property type="term" value="P:transmembrane transport"/>
    <property type="evidence" value="ECO:0007669"/>
    <property type="project" value="InterPro"/>
</dbReference>
<keyword evidence="6 7" id="KW-0472">Membrane</keyword>
<comment type="subcellular location">
    <subcellularLocation>
        <location evidence="1 7">Cell membrane</location>
        <topology evidence="1 7">Multi-pass membrane protein</topology>
    </subcellularLocation>
</comment>
<feature type="transmembrane region" description="Helical" evidence="7">
    <location>
        <begin position="16"/>
        <end position="39"/>
    </location>
</feature>
<dbReference type="EMBL" id="SWLG01000003">
    <property type="protein sequence ID" value="TLS38379.1"/>
    <property type="molecule type" value="Genomic_DNA"/>
</dbReference>
<feature type="transmembrane region" description="Helical" evidence="7">
    <location>
        <begin position="80"/>
        <end position="99"/>
    </location>
</feature>
<name>A0A5R9F777_9BACL</name>
<dbReference type="Gene3D" id="1.10.3720.10">
    <property type="entry name" value="MetI-like"/>
    <property type="match status" value="1"/>
</dbReference>
<gene>
    <name evidence="9" type="ORF">FCL54_04350</name>
</gene>
<evidence type="ECO:0000259" key="8">
    <source>
        <dbReference type="PROSITE" id="PS50928"/>
    </source>
</evidence>
<dbReference type="SUPFAM" id="SSF161098">
    <property type="entry name" value="MetI-like"/>
    <property type="match status" value="1"/>
</dbReference>